<evidence type="ECO:0000313" key="1">
    <source>
        <dbReference type="EMBL" id="KFB50802.1"/>
    </source>
</evidence>
<proteinExistence type="predicted"/>
<protein>
    <submittedName>
        <fullName evidence="1 2">Uncharacterized protein</fullName>
    </submittedName>
</protein>
<reference evidence="1 3" key="1">
    <citation type="journal article" date="2014" name="BMC Genomics">
        <title>Genome sequence of Anopheles sinensis provides insight into genetics basis of mosquito competence for malaria parasites.</title>
        <authorList>
            <person name="Zhou D."/>
            <person name="Zhang D."/>
            <person name="Ding G."/>
            <person name="Shi L."/>
            <person name="Hou Q."/>
            <person name="Ye Y."/>
            <person name="Xu Y."/>
            <person name="Zhou H."/>
            <person name="Xiong C."/>
            <person name="Li S."/>
            <person name="Yu J."/>
            <person name="Hong S."/>
            <person name="Yu X."/>
            <person name="Zou P."/>
            <person name="Chen C."/>
            <person name="Chang X."/>
            <person name="Wang W."/>
            <person name="Lv Y."/>
            <person name="Sun Y."/>
            <person name="Ma L."/>
            <person name="Shen B."/>
            <person name="Zhu C."/>
        </authorList>
    </citation>
    <scope>NUCLEOTIDE SEQUENCE [LARGE SCALE GENOMIC DNA]</scope>
</reference>
<dbReference type="EnsemblMetazoa" id="ASIC018854-RA">
    <property type="protein sequence ID" value="ASIC018854-PA"/>
    <property type="gene ID" value="ASIC018854"/>
</dbReference>
<name>A0A084WKQ8_ANOSI</name>
<evidence type="ECO:0000313" key="3">
    <source>
        <dbReference type="Proteomes" id="UP000030765"/>
    </source>
</evidence>
<dbReference type="AlphaFoldDB" id="A0A084WKQ8"/>
<dbReference type="EMBL" id="KE525349">
    <property type="protein sequence ID" value="KFB50802.1"/>
    <property type="molecule type" value="Genomic_DNA"/>
</dbReference>
<dbReference type="Proteomes" id="UP000030765">
    <property type="component" value="Unassembled WGS sequence"/>
</dbReference>
<keyword evidence="3" id="KW-1185">Reference proteome</keyword>
<gene>
    <name evidence="1" type="ORF">ZHAS_00018854</name>
</gene>
<sequence>MRAFSSEKAVSERCSSSSSFFTPPLYTGGDSTGLPFPVEADALVNNFIVTSTCYA</sequence>
<dbReference type="EMBL" id="ATLV01024133">
    <property type="status" value="NOT_ANNOTATED_CDS"/>
    <property type="molecule type" value="Genomic_DNA"/>
</dbReference>
<organism evidence="1">
    <name type="scientific">Anopheles sinensis</name>
    <name type="common">Mosquito</name>
    <dbReference type="NCBI Taxonomy" id="74873"/>
    <lineage>
        <taxon>Eukaryota</taxon>
        <taxon>Metazoa</taxon>
        <taxon>Ecdysozoa</taxon>
        <taxon>Arthropoda</taxon>
        <taxon>Hexapoda</taxon>
        <taxon>Insecta</taxon>
        <taxon>Pterygota</taxon>
        <taxon>Neoptera</taxon>
        <taxon>Endopterygota</taxon>
        <taxon>Diptera</taxon>
        <taxon>Nematocera</taxon>
        <taxon>Culicoidea</taxon>
        <taxon>Culicidae</taxon>
        <taxon>Anophelinae</taxon>
        <taxon>Anopheles</taxon>
    </lineage>
</organism>
<reference evidence="2" key="2">
    <citation type="submission" date="2020-05" db="UniProtKB">
        <authorList>
            <consortium name="EnsemblMetazoa"/>
        </authorList>
    </citation>
    <scope>IDENTIFICATION</scope>
</reference>
<evidence type="ECO:0000313" key="2">
    <source>
        <dbReference type="EnsemblMetazoa" id="ASIC018854-PA"/>
    </source>
</evidence>
<accession>A0A084WKQ8</accession>
<dbReference type="VEuPathDB" id="VectorBase:ASIC018854"/>